<dbReference type="PANTHER" id="PTHR10613:SF0">
    <property type="entry name" value="LEUKOCYTE SURFACE ANTIGEN CD47"/>
    <property type="match status" value="1"/>
</dbReference>
<sequence>MWPLVVLLLLSSLRSGSAQLIFNVIKSVEYTVCNHTVVIPCFVNNVETKNITELYVRWKFKGENIFIFDGSQRMSKSSNYFPSAKITPSELLRGIASLKMDKSDAVSGNYTCEVTELSREGETIIELKYRVVSWFSPNENILIVIFPVLAILLFWGQFGIVTLKYKSNYTKEKAIFLLVAGLLLTVLVTVGAFLLIPGEYSTKNASGLGLIVLPTVILILLHYCVFMIAMGMSSITISILILQILGYVLSVVGFSLCVSECVPVHGPLLISGLGIIALAELLGLVYMKCVASNHRTIQPPKKAVEEPLNAFKESKGMMNDGQLESQDFHKNPLTISAHTADWVLREPRLQNAAVFAARENEADGRRRSSFSEAVAFP</sequence>
<dbReference type="InterPro" id="IPR013270">
    <property type="entry name" value="CD47_Vset"/>
</dbReference>
<dbReference type="Gene3D" id="2.60.40.10">
    <property type="entry name" value="Immunoglobulins"/>
    <property type="match status" value="1"/>
</dbReference>
<keyword evidence="10" id="KW-1015">Disulfide bond</keyword>
<dbReference type="InterPro" id="IPR037805">
    <property type="entry name" value="IgV_CD47"/>
</dbReference>
<evidence type="ECO:0000256" key="3">
    <source>
        <dbReference type="ARBA" id="ARBA00022475"/>
    </source>
</evidence>
<keyword evidence="3" id="KW-1003">Cell membrane</keyword>
<dbReference type="EMBL" id="OX459965">
    <property type="protein sequence ID" value="CAI9169348.1"/>
    <property type="molecule type" value="Genomic_DNA"/>
</dbReference>
<dbReference type="InterPro" id="IPR007110">
    <property type="entry name" value="Ig-like_dom"/>
</dbReference>
<feature type="transmembrane region" description="Helical" evidence="15">
    <location>
        <begin position="235"/>
        <end position="256"/>
    </location>
</feature>
<name>A0ABN8Z6Z3_RANTA</name>
<proteinExistence type="predicted"/>
<evidence type="ECO:0000256" key="10">
    <source>
        <dbReference type="ARBA" id="ARBA00023157"/>
    </source>
</evidence>
<keyword evidence="4" id="KW-0597">Phosphoprotein</keyword>
<feature type="transmembrane region" description="Helical" evidence="15">
    <location>
        <begin position="175"/>
        <end position="196"/>
    </location>
</feature>
<feature type="domain" description="Ig-like" evidence="17">
    <location>
        <begin position="3"/>
        <end position="125"/>
    </location>
</feature>
<dbReference type="PROSITE" id="PS50835">
    <property type="entry name" value="IG_LIKE"/>
    <property type="match status" value="1"/>
</dbReference>
<evidence type="ECO:0000259" key="17">
    <source>
        <dbReference type="PROSITE" id="PS50835"/>
    </source>
</evidence>
<feature type="transmembrane region" description="Helical" evidence="15">
    <location>
        <begin position="141"/>
        <end position="163"/>
    </location>
</feature>
<evidence type="ECO:0000256" key="8">
    <source>
        <dbReference type="ARBA" id="ARBA00022989"/>
    </source>
</evidence>
<feature type="signal peptide" evidence="16">
    <location>
        <begin position="1"/>
        <end position="18"/>
    </location>
</feature>
<gene>
    <name evidence="18" type="ORF">MRATA1EN1_LOCUS18310</name>
</gene>
<evidence type="ECO:0000256" key="1">
    <source>
        <dbReference type="ARBA" id="ARBA00004651"/>
    </source>
</evidence>
<evidence type="ECO:0000256" key="9">
    <source>
        <dbReference type="ARBA" id="ARBA00023136"/>
    </source>
</evidence>
<evidence type="ECO:0000256" key="16">
    <source>
        <dbReference type="SAM" id="SignalP"/>
    </source>
</evidence>
<evidence type="ECO:0000256" key="15">
    <source>
        <dbReference type="SAM" id="Phobius"/>
    </source>
</evidence>
<protein>
    <recommendedName>
        <fullName evidence="2">Leukocyte surface antigen CD47</fullName>
    </recommendedName>
    <alternativeName>
        <fullName evidence="14">Integrin-associated protein</fullName>
    </alternativeName>
</protein>
<dbReference type="PANTHER" id="PTHR10613">
    <property type="entry name" value="LEUKOCYTE SURFACE ANTIGEN CD47"/>
    <property type="match status" value="1"/>
</dbReference>
<evidence type="ECO:0000256" key="12">
    <source>
        <dbReference type="ARBA" id="ARBA00023283"/>
    </source>
</evidence>
<keyword evidence="7" id="KW-0130">Cell adhesion</keyword>
<feature type="transmembrane region" description="Helical" evidence="15">
    <location>
        <begin position="208"/>
        <end position="228"/>
    </location>
</feature>
<keyword evidence="8 15" id="KW-1133">Transmembrane helix</keyword>
<evidence type="ECO:0000256" key="11">
    <source>
        <dbReference type="ARBA" id="ARBA00023180"/>
    </source>
</evidence>
<dbReference type="Pfam" id="PF08204">
    <property type="entry name" value="V-set_CD47"/>
    <property type="match status" value="1"/>
</dbReference>
<dbReference type="InterPro" id="IPR013147">
    <property type="entry name" value="CD47-like_TM"/>
</dbReference>
<evidence type="ECO:0000256" key="14">
    <source>
        <dbReference type="ARBA" id="ARBA00033289"/>
    </source>
</evidence>
<organism evidence="18 19">
    <name type="scientific">Rangifer tarandus platyrhynchus</name>
    <name type="common">Svalbard reindeer</name>
    <dbReference type="NCBI Taxonomy" id="3082113"/>
    <lineage>
        <taxon>Eukaryota</taxon>
        <taxon>Metazoa</taxon>
        <taxon>Chordata</taxon>
        <taxon>Craniata</taxon>
        <taxon>Vertebrata</taxon>
        <taxon>Euteleostomi</taxon>
        <taxon>Mammalia</taxon>
        <taxon>Eutheria</taxon>
        <taxon>Laurasiatheria</taxon>
        <taxon>Artiodactyla</taxon>
        <taxon>Ruminantia</taxon>
        <taxon>Pecora</taxon>
        <taxon>Cervidae</taxon>
        <taxon>Odocoileinae</taxon>
        <taxon>Rangifer</taxon>
    </lineage>
</organism>
<dbReference type="InterPro" id="IPR013783">
    <property type="entry name" value="Ig-like_fold"/>
</dbReference>
<evidence type="ECO:0000256" key="4">
    <source>
        <dbReference type="ARBA" id="ARBA00022553"/>
    </source>
</evidence>
<evidence type="ECO:0000256" key="5">
    <source>
        <dbReference type="ARBA" id="ARBA00022692"/>
    </source>
</evidence>
<evidence type="ECO:0000313" key="19">
    <source>
        <dbReference type="Proteomes" id="UP001176941"/>
    </source>
</evidence>
<evidence type="ECO:0000256" key="2">
    <source>
        <dbReference type="ARBA" id="ARBA00015454"/>
    </source>
</evidence>
<dbReference type="Proteomes" id="UP001176941">
    <property type="component" value="Chromosome 29"/>
</dbReference>
<comment type="subcellular location">
    <subcellularLocation>
        <location evidence="1">Cell membrane</location>
        <topology evidence="1">Multi-pass membrane protein</topology>
    </subcellularLocation>
</comment>
<keyword evidence="12" id="KW-0873">Pyrrolidone carboxylic acid</keyword>
<keyword evidence="11" id="KW-0325">Glycoprotein</keyword>
<keyword evidence="13" id="KW-0393">Immunoglobulin domain</keyword>
<evidence type="ECO:0000256" key="13">
    <source>
        <dbReference type="ARBA" id="ARBA00023319"/>
    </source>
</evidence>
<feature type="transmembrane region" description="Helical" evidence="15">
    <location>
        <begin position="268"/>
        <end position="287"/>
    </location>
</feature>
<evidence type="ECO:0000256" key="6">
    <source>
        <dbReference type="ARBA" id="ARBA00022729"/>
    </source>
</evidence>
<accession>A0ABN8Z6Z3</accession>
<keyword evidence="19" id="KW-1185">Reference proteome</keyword>
<evidence type="ECO:0000256" key="7">
    <source>
        <dbReference type="ARBA" id="ARBA00022889"/>
    </source>
</evidence>
<reference evidence="18" key="1">
    <citation type="submission" date="2023-04" db="EMBL/GenBank/DDBJ databases">
        <authorList>
            <consortium name="ELIXIR-Norway"/>
        </authorList>
    </citation>
    <scope>NUCLEOTIDE SEQUENCE [LARGE SCALE GENOMIC DNA]</scope>
</reference>
<keyword evidence="6 16" id="KW-0732">Signal</keyword>
<feature type="chain" id="PRO_5045590583" description="Leukocyte surface antigen CD47" evidence="16">
    <location>
        <begin position="19"/>
        <end position="377"/>
    </location>
</feature>
<evidence type="ECO:0000313" key="18">
    <source>
        <dbReference type="EMBL" id="CAI9169348.1"/>
    </source>
</evidence>
<dbReference type="InterPro" id="IPR006704">
    <property type="entry name" value="CD47"/>
</dbReference>
<keyword evidence="5 15" id="KW-0812">Transmembrane</keyword>
<dbReference type="CDD" id="cd16090">
    <property type="entry name" value="IgV_CD47"/>
    <property type="match status" value="1"/>
</dbReference>
<dbReference type="Pfam" id="PF04549">
    <property type="entry name" value="CD47"/>
    <property type="match status" value="1"/>
</dbReference>
<keyword evidence="9 15" id="KW-0472">Membrane</keyword>